<comment type="caution">
    <text evidence="9">The sequence shown here is derived from an EMBL/GenBank/DDBJ whole genome shotgun (WGS) entry which is preliminary data.</text>
</comment>
<comment type="subcellular location">
    <subcellularLocation>
        <location evidence="1">Cell membrane</location>
        <topology evidence="1">Multi-pass membrane protein</topology>
    </subcellularLocation>
</comment>
<evidence type="ECO:0000313" key="10">
    <source>
        <dbReference type="Proteomes" id="UP000523362"/>
    </source>
</evidence>
<evidence type="ECO:0000256" key="2">
    <source>
        <dbReference type="ARBA" id="ARBA00022448"/>
    </source>
</evidence>
<feature type="transmembrane region" description="Helical" evidence="7">
    <location>
        <begin position="332"/>
        <end position="357"/>
    </location>
</feature>
<dbReference type="CDD" id="cd17324">
    <property type="entry name" value="MFS_NepI_like"/>
    <property type="match status" value="1"/>
</dbReference>
<reference evidence="9 10" key="1">
    <citation type="submission" date="2020-03" db="EMBL/GenBank/DDBJ databases">
        <title>Soil Listeria distribution.</title>
        <authorList>
            <person name="Liao J."/>
            <person name="Wiedmann M."/>
        </authorList>
    </citation>
    <scope>NUCLEOTIDE SEQUENCE [LARGE SCALE GENOMIC DNA]</scope>
    <source>
        <strain evidence="9 10">FSL L7-1560</strain>
    </source>
</reference>
<feature type="transmembrane region" description="Helical" evidence="7">
    <location>
        <begin position="205"/>
        <end position="227"/>
    </location>
</feature>
<organism evidence="9 10">
    <name type="scientific">Listeria seeligeri</name>
    <dbReference type="NCBI Taxonomy" id="1640"/>
    <lineage>
        <taxon>Bacteria</taxon>
        <taxon>Bacillati</taxon>
        <taxon>Bacillota</taxon>
        <taxon>Bacilli</taxon>
        <taxon>Bacillales</taxon>
        <taxon>Listeriaceae</taxon>
        <taxon>Listeria</taxon>
    </lineage>
</organism>
<evidence type="ECO:0000256" key="7">
    <source>
        <dbReference type="SAM" id="Phobius"/>
    </source>
</evidence>
<dbReference type="InterPro" id="IPR036259">
    <property type="entry name" value="MFS_trans_sf"/>
</dbReference>
<evidence type="ECO:0000256" key="5">
    <source>
        <dbReference type="ARBA" id="ARBA00022989"/>
    </source>
</evidence>
<dbReference type="RefSeq" id="WP_185383367.1">
    <property type="nucleotide sequence ID" value="NZ_JAARRG010000001.1"/>
</dbReference>
<dbReference type="InterPro" id="IPR020846">
    <property type="entry name" value="MFS_dom"/>
</dbReference>
<dbReference type="InterPro" id="IPR011701">
    <property type="entry name" value="MFS"/>
</dbReference>
<sequence>MDNKKVNPSLTLLALAISAFGIGSTEFISVGLLPLISSNMDVSISTAGLTVSIYALGVMVGAPVLTTMTAKMNRKNLLMLVMVVFIIGNLISAFAASFAILLTGRVIAAFAHGVFMSIASVIAADVVQPSKRASAIAVMFTGLTVATVTGVPLGTFIGQLFGWRMSFIFIVAIGVIALIANYFLVPKNLSNTKSISLKSIGQILLNKKIGIVLLMTAFGYGGTFVVYTYLSPMFIKMGYTANMIVVLLIVYGIMVAIGNTIGGHFANEKPAKALFIMFSLQAATLLLLQFTSPNPILGLIVVMLMGFFAFMSVSGLQLYVVELAERYLPETVSMASALNISAFNVGIAMGAFIGGLVTEYIGLSYTPIVGFLMVLIAIILSYYMKKEK</sequence>
<proteinExistence type="predicted"/>
<dbReference type="EMBL" id="JAARRG010000001">
    <property type="protein sequence ID" value="MBC1485415.1"/>
    <property type="molecule type" value="Genomic_DNA"/>
</dbReference>
<feature type="domain" description="Major facilitator superfamily (MFS) profile" evidence="8">
    <location>
        <begin position="11"/>
        <end position="388"/>
    </location>
</feature>
<keyword evidence="4 7" id="KW-0812">Transmembrane</keyword>
<keyword evidence="2" id="KW-0813">Transport</keyword>
<dbReference type="Proteomes" id="UP000523362">
    <property type="component" value="Unassembled WGS sequence"/>
</dbReference>
<feature type="transmembrane region" description="Helical" evidence="7">
    <location>
        <begin position="239"/>
        <end position="261"/>
    </location>
</feature>
<dbReference type="Pfam" id="PF07690">
    <property type="entry name" value="MFS_1"/>
    <property type="match status" value="1"/>
</dbReference>
<feature type="transmembrane region" description="Helical" evidence="7">
    <location>
        <begin position="77"/>
        <end position="100"/>
    </location>
</feature>
<evidence type="ECO:0000313" key="9">
    <source>
        <dbReference type="EMBL" id="MBC1485415.1"/>
    </source>
</evidence>
<evidence type="ECO:0000259" key="8">
    <source>
        <dbReference type="PROSITE" id="PS50850"/>
    </source>
</evidence>
<dbReference type="InterPro" id="IPR050189">
    <property type="entry name" value="MFS_Efflux_Transporters"/>
</dbReference>
<accession>A0A7X0X0N4</accession>
<feature type="transmembrane region" description="Helical" evidence="7">
    <location>
        <begin position="273"/>
        <end position="290"/>
    </location>
</feature>
<dbReference type="SUPFAM" id="SSF103473">
    <property type="entry name" value="MFS general substrate transporter"/>
    <property type="match status" value="1"/>
</dbReference>
<feature type="transmembrane region" description="Helical" evidence="7">
    <location>
        <begin position="12"/>
        <end position="36"/>
    </location>
</feature>
<keyword evidence="5 7" id="KW-1133">Transmembrane helix</keyword>
<dbReference type="AlphaFoldDB" id="A0A7X0X0N4"/>
<evidence type="ECO:0000256" key="3">
    <source>
        <dbReference type="ARBA" id="ARBA00022475"/>
    </source>
</evidence>
<name>A0A7X0X0N4_LISSE</name>
<feature type="transmembrane region" description="Helical" evidence="7">
    <location>
        <begin position="363"/>
        <end position="383"/>
    </location>
</feature>
<keyword evidence="6 7" id="KW-0472">Membrane</keyword>
<feature type="transmembrane region" description="Helical" evidence="7">
    <location>
        <begin position="296"/>
        <end position="320"/>
    </location>
</feature>
<dbReference type="PRINTS" id="PR01035">
    <property type="entry name" value="TCRTETA"/>
</dbReference>
<evidence type="ECO:0000256" key="6">
    <source>
        <dbReference type="ARBA" id="ARBA00023136"/>
    </source>
</evidence>
<dbReference type="PROSITE" id="PS50850">
    <property type="entry name" value="MFS"/>
    <property type="match status" value="1"/>
</dbReference>
<feature type="transmembrane region" description="Helical" evidence="7">
    <location>
        <begin position="42"/>
        <end position="65"/>
    </location>
</feature>
<gene>
    <name evidence="9" type="ORF">HB897_04110</name>
</gene>
<dbReference type="PANTHER" id="PTHR43124">
    <property type="entry name" value="PURINE EFFLUX PUMP PBUE"/>
    <property type="match status" value="1"/>
</dbReference>
<keyword evidence="3" id="KW-1003">Cell membrane</keyword>
<dbReference type="Gene3D" id="1.20.1250.20">
    <property type="entry name" value="MFS general substrate transporter like domains"/>
    <property type="match status" value="1"/>
</dbReference>
<feature type="transmembrane region" description="Helical" evidence="7">
    <location>
        <begin position="106"/>
        <end position="124"/>
    </location>
</feature>
<evidence type="ECO:0000256" key="1">
    <source>
        <dbReference type="ARBA" id="ARBA00004651"/>
    </source>
</evidence>
<feature type="transmembrane region" description="Helical" evidence="7">
    <location>
        <begin position="136"/>
        <end position="157"/>
    </location>
</feature>
<dbReference type="InterPro" id="IPR001958">
    <property type="entry name" value="Tet-R_TetA/multi-R_MdtG-like"/>
</dbReference>
<protein>
    <submittedName>
        <fullName evidence="9">MFS transporter</fullName>
    </submittedName>
</protein>
<dbReference type="PANTHER" id="PTHR43124:SF8">
    <property type="entry name" value="INNER MEMBRANE TRANSPORT PROTEIN YDHP"/>
    <property type="match status" value="1"/>
</dbReference>
<evidence type="ECO:0000256" key="4">
    <source>
        <dbReference type="ARBA" id="ARBA00022692"/>
    </source>
</evidence>
<dbReference type="GO" id="GO:0005886">
    <property type="term" value="C:plasma membrane"/>
    <property type="evidence" value="ECO:0007669"/>
    <property type="project" value="UniProtKB-SubCell"/>
</dbReference>
<dbReference type="GO" id="GO:0022857">
    <property type="term" value="F:transmembrane transporter activity"/>
    <property type="evidence" value="ECO:0007669"/>
    <property type="project" value="InterPro"/>
</dbReference>
<feature type="transmembrane region" description="Helical" evidence="7">
    <location>
        <begin position="163"/>
        <end position="184"/>
    </location>
</feature>